<name>A0AAD3H8W0_9STRA</name>
<dbReference type="FunFam" id="2.60.260.20:FF:000013">
    <property type="entry name" value="DnaJ subfamily B member 11"/>
    <property type="match status" value="1"/>
</dbReference>
<dbReference type="AlphaFoldDB" id="A0AAD3H8W0"/>
<feature type="chain" id="PRO_5041931509" description="J domain-containing protein" evidence="2">
    <location>
        <begin position="24"/>
        <end position="368"/>
    </location>
</feature>
<dbReference type="Proteomes" id="UP001054902">
    <property type="component" value="Unassembled WGS sequence"/>
</dbReference>
<dbReference type="SMART" id="SM00271">
    <property type="entry name" value="DnaJ"/>
    <property type="match status" value="1"/>
</dbReference>
<dbReference type="Gene3D" id="2.10.230.10">
    <property type="entry name" value="Heat shock protein DnaJ, cysteine-rich domain"/>
    <property type="match status" value="1"/>
</dbReference>
<sequence>MPNNYSRLLRLFQLVSLITLAIAEDFYTLLGISRRATTKEIKKAYRQKSLEHHPDKGGDAQKFAEIARAYEVLSDETLKEVYDTRGEEGLKRHEERGGGGGGDPFGGGFDPFEEFFGGGFGGRRQRDDGVRRTDSVEIPLRLTLKQFYLGETLDVEYVREVLCKRWEDCMRKDPECSGPGVKVARQQIAPGFVQQVQMNDPRCIARGKSWRNNCKACPQKTETEKIELTIDVSKGMRPNERITFEGVTDEKPGFEPGHLHFVLMEIPHPEFKRDGDNLYMNKEIPLVDALTGFSLELTHVDGHKFTVDVDGVTECDHVMRVPTKGMPRRSGRGFGDLYITFEVDFPDSLSQKQKDSIRKILSEGHDEL</sequence>
<dbReference type="GO" id="GO:0030544">
    <property type="term" value="F:Hsp70 protein binding"/>
    <property type="evidence" value="ECO:0007669"/>
    <property type="project" value="InterPro"/>
</dbReference>
<accession>A0AAD3H8W0</accession>
<dbReference type="PRINTS" id="PR00625">
    <property type="entry name" value="JDOMAIN"/>
</dbReference>
<dbReference type="InterPro" id="IPR001623">
    <property type="entry name" value="DnaJ_domain"/>
</dbReference>
<feature type="region of interest" description="Disordered" evidence="1">
    <location>
        <begin position="85"/>
        <end position="104"/>
    </location>
</feature>
<keyword evidence="5" id="KW-1185">Reference proteome</keyword>
<dbReference type="GO" id="GO:0006457">
    <property type="term" value="P:protein folding"/>
    <property type="evidence" value="ECO:0007669"/>
    <property type="project" value="InterPro"/>
</dbReference>
<dbReference type="InterPro" id="IPR008971">
    <property type="entry name" value="HSP40/DnaJ_pept-bd"/>
</dbReference>
<dbReference type="EMBL" id="BLLK01000047">
    <property type="protein sequence ID" value="GFH54259.1"/>
    <property type="molecule type" value="Genomic_DNA"/>
</dbReference>
<dbReference type="Pfam" id="PF01556">
    <property type="entry name" value="DnaJ_C"/>
    <property type="match status" value="1"/>
</dbReference>
<evidence type="ECO:0000256" key="2">
    <source>
        <dbReference type="SAM" id="SignalP"/>
    </source>
</evidence>
<dbReference type="InterPro" id="IPR044713">
    <property type="entry name" value="DNJA1/2-like"/>
</dbReference>
<feature type="signal peptide" evidence="2">
    <location>
        <begin position="1"/>
        <end position="23"/>
    </location>
</feature>
<dbReference type="InterPro" id="IPR002939">
    <property type="entry name" value="DnaJ_C"/>
</dbReference>
<dbReference type="InterPro" id="IPR018253">
    <property type="entry name" value="DnaJ_domain_CS"/>
</dbReference>
<evidence type="ECO:0000313" key="4">
    <source>
        <dbReference type="EMBL" id="GFH54259.1"/>
    </source>
</evidence>
<keyword evidence="2" id="KW-0732">Signal</keyword>
<organism evidence="4 5">
    <name type="scientific">Chaetoceros tenuissimus</name>
    <dbReference type="NCBI Taxonomy" id="426638"/>
    <lineage>
        <taxon>Eukaryota</taxon>
        <taxon>Sar</taxon>
        <taxon>Stramenopiles</taxon>
        <taxon>Ochrophyta</taxon>
        <taxon>Bacillariophyta</taxon>
        <taxon>Coscinodiscophyceae</taxon>
        <taxon>Chaetocerotophycidae</taxon>
        <taxon>Chaetocerotales</taxon>
        <taxon>Chaetocerotaceae</taxon>
        <taxon>Chaetoceros</taxon>
    </lineage>
</organism>
<dbReference type="GO" id="GO:0051082">
    <property type="term" value="F:unfolded protein binding"/>
    <property type="evidence" value="ECO:0007669"/>
    <property type="project" value="InterPro"/>
</dbReference>
<comment type="caution">
    <text evidence="4">The sequence shown here is derived from an EMBL/GenBank/DDBJ whole genome shotgun (WGS) entry which is preliminary data.</text>
</comment>
<evidence type="ECO:0000313" key="5">
    <source>
        <dbReference type="Proteomes" id="UP001054902"/>
    </source>
</evidence>
<protein>
    <recommendedName>
        <fullName evidence="3">J domain-containing protein</fullName>
    </recommendedName>
</protein>
<dbReference type="Gene3D" id="1.10.287.110">
    <property type="entry name" value="DnaJ domain"/>
    <property type="match status" value="1"/>
</dbReference>
<dbReference type="InterPro" id="IPR036869">
    <property type="entry name" value="J_dom_sf"/>
</dbReference>
<gene>
    <name evidence="4" type="ORF">CTEN210_10735</name>
</gene>
<proteinExistence type="predicted"/>
<dbReference type="SUPFAM" id="SSF49493">
    <property type="entry name" value="HSP40/DnaJ peptide-binding domain"/>
    <property type="match status" value="2"/>
</dbReference>
<dbReference type="PROSITE" id="PS00636">
    <property type="entry name" value="DNAJ_1"/>
    <property type="match status" value="1"/>
</dbReference>
<dbReference type="PANTHER" id="PTHR43888">
    <property type="entry name" value="DNAJ-LIKE-2, ISOFORM A-RELATED"/>
    <property type="match status" value="1"/>
</dbReference>
<feature type="domain" description="J" evidence="3">
    <location>
        <begin position="25"/>
        <end position="86"/>
    </location>
</feature>
<dbReference type="CDD" id="cd06257">
    <property type="entry name" value="DnaJ"/>
    <property type="match status" value="1"/>
</dbReference>
<reference evidence="4 5" key="1">
    <citation type="journal article" date="2021" name="Sci. Rep.">
        <title>The genome of the diatom Chaetoceros tenuissimus carries an ancient integrated fragment of an extant virus.</title>
        <authorList>
            <person name="Hongo Y."/>
            <person name="Kimura K."/>
            <person name="Takaki Y."/>
            <person name="Yoshida Y."/>
            <person name="Baba S."/>
            <person name="Kobayashi G."/>
            <person name="Nagasaki K."/>
            <person name="Hano T."/>
            <person name="Tomaru Y."/>
        </authorList>
    </citation>
    <scope>NUCLEOTIDE SEQUENCE [LARGE SCALE GENOMIC DNA]</scope>
    <source>
        <strain evidence="4 5">NIES-3715</strain>
    </source>
</reference>
<evidence type="ECO:0000256" key="1">
    <source>
        <dbReference type="SAM" id="MobiDB-lite"/>
    </source>
</evidence>
<feature type="compositionally biased region" description="Basic and acidic residues" evidence="1">
    <location>
        <begin position="85"/>
        <end position="97"/>
    </location>
</feature>
<dbReference type="PROSITE" id="PS50076">
    <property type="entry name" value="DNAJ_2"/>
    <property type="match status" value="1"/>
</dbReference>
<dbReference type="Pfam" id="PF00226">
    <property type="entry name" value="DnaJ"/>
    <property type="match status" value="1"/>
</dbReference>
<dbReference type="SUPFAM" id="SSF46565">
    <property type="entry name" value="Chaperone J-domain"/>
    <property type="match status" value="1"/>
</dbReference>
<dbReference type="CDD" id="cd10747">
    <property type="entry name" value="DnaJ_C"/>
    <property type="match status" value="1"/>
</dbReference>
<evidence type="ECO:0000259" key="3">
    <source>
        <dbReference type="PROSITE" id="PS50076"/>
    </source>
</evidence>
<dbReference type="Gene3D" id="2.60.260.20">
    <property type="entry name" value="Urease metallochaperone UreE, N-terminal domain"/>
    <property type="match status" value="2"/>
</dbReference>